<keyword evidence="2" id="KW-0328">Glycosyltransferase</keyword>
<dbReference type="PANTHER" id="PTHR48050">
    <property type="entry name" value="STEROL 3-BETA-GLUCOSYLTRANSFERASE"/>
    <property type="match status" value="1"/>
</dbReference>
<comment type="caution">
    <text evidence="6">The sequence shown here is derived from an EMBL/GenBank/DDBJ whole genome shotgun (WGS) entry which is preliminary data.</text>
</comment>
<dbReference type="Pfam" id="PF21036">
    <property type="entry name" value="EryCIII-like_N"/>
    <property type="match status" value="1"/>
</dbReference>
<evidence type="ECO:0000259" key="5">
    <source>
        <dbReference type="Pfam" id="PF21036"/>
    </source>
</evidence>
<organism evidence="6 7">
    <name type="scientific">Actinomadura geliboluensis</name>
    <dbReference type="NCBI Taxonomy" id="882440"/>
    <lineage>
        <taxon>Bacteria</taxon>
        <taxon>Bacillati</taxon>
        <taxon>Actinomycetota</taxon>
        <taxon>Actinomycetes</taxon>
        <taxon>Streptosporangiales</taxon>
        <taxon>Thermomonosporaceae</taxon>
        <taxon>Actinomadura</taxon>
    </lineage>
</organism>
<dbReference type="PANTHER" id="PTHR48050:SF13">
    <property type="entry name" value="STEROL 3-BETA-GLUCOSYLTRANSFERASE UGT80A2"/>
    <property type="match status" value="1"/>
</dbReference>
<sequence length="399" mass="42683">MRILFTPLAGIAHYFHLVPLAWACRAAGHEVRIAARPPVDAVVRSGMPVLRAGGRYDFTAGLAEAHQGIQREIGRAPRPGDLAALPPETVRRLRHARLAPHVRAAEDMAEDLVPFARTWRPDVIVTVPIVLAAPLAAAASGARLVRHLWGPDISRHAGFPGLGAPPAEWPPDLVRLYERYGVEPQADHALRNIDPCPASLQIQVPDRIPVRYTPYNDNAELPGWLVEPPRRPRVCVTWSTVNTQLVGSDGYLVPEILKALESLDVEIVATIPERDHALVGELPAGARLVSGLPHDLLLPSCDAVVHHGGAGTLLTAARHGVPQLVIAPVADQIFNAQRLAATGVGIGMIADETAADAIKAAATTVLTEPAVRAAATRLQAEILAQPAPTDLVRTLEDLT</sequence>
<dbReference type="InterPro" id="IPR048284">
    <property type="entry name" value="EryCIII-like_N"/>
</dbReference>
<evidence type="ECO:0000256" key="3">
    <source>
        <dbReference type="ARBA" id="ARBA00022679"/>
    </source>
</evidence>
<dbReference type="InterPro" id="IPR002213">
    <property type="entry name" value="UDP_glucos_trans"/>
</dbReference>
<dbReference type="GO" id="GO:0008194">
    <property type="term" value="F:UDP-glycosyltransferase activity"/>
    <property type="evidence" value="ECO:0007669"/>
    <property type="project" value="InterPro"/>
</dbReference>
<dbReference type="InterPro" id="IPR010610">
    <property type="entry name" value="EryCIII-like_C"/>
</dbReference>
<proteinExistence type="inferred from homology"/>
<dbReference type="Gene3D" id="3.40.50.2000">
    <property type="entry name" value="Glycogen Phosphorylase B"/>
    <property type="match status" value="2"/>
</dbReference>
<dbReference type="GO" id="GO:0017000">
    <property type="term" value="P:antibiotic biosynthetic process"/>
    <property type="evidence" value="ECO:0007669"/>
    <property type="project" value="UniProtKB-ARBA"/>
</dbReference>
<evidence type="ECO:0000256" key="2">
    <source>
        <dbReference type="ARBA" id="ARBA00022676"/>
    </source>
</evidence>
<dbReference type="OrthoDB" id="5488434at2"/>
<evidence type="ECO:0000256" key="1">
    <source>
        <dbReference type="ARBA" id="ARBA00006962"/>
    </source>
</evidence>
<evidence type="ECO:0000313" key="7">
    <source>
        <dbReference type="Proteomes" id="UP000305238"/>
    </source>
</evidence>
<dbReference type="Proteomes" id="UP000305238">
    <property type="component" value="Unassembled WGS sequence"/>
</dbReference>
<dbReference type="CDD" id="cd03784">
    <property type="entry name" value="GT1_Gtf-like"/>
    <property type="match status" value="1"/>
</dbReference>
<dbReference type="EMBL" id="VCKZ01000191">
    <property type="protein sequence ID" value="TMR34952.1"/>
    <property type="molecule type" value="Genomic_DNA"/>
</dbReference>
<gene>
    <name evidence="6" type="ORF">ETD96_24235</name>
</gene>
<protein>
    <submittedName>
        <fullName evidence="6">DUF1205 domain-containing protein</fullName>
    </submittedName>
</protein>
<feature type="domain" description="Erythromycin biosynthesis protein CIII-like N-terminal" evidence="5">
    <location>
        <begin position="22"/>
        <end position="237"/>
    </location>
</feature>
<accession>A0A5S4GQB8</accession>
<comment type="similarity">
    <text evidence="1">Belongs to the glycosyltransferase 28 family.</text>
</comment>
<keyword evidence="3" id="KW-0808">Transferase</keyword>
<feature type="domain" description="Erythromycin biosynthesis protein CIII-like C-terminal" evidence="4">
    <location>
        <begin position="255"/>
        <end position="398"/>
    </location>
</feature>
<dbReference type="AlphaFoldDB" id="A0A5S4GQB8"/>
<dbReference type="Pfam" id="PF06722">
    <property type="entry name" value="EryCIII-like_C"/>
    <property type="match status" value="1"/>
</dbReference>
<name>A0A5S4GQB8_9ACTN</name>
<keyword evidence="7" id="KW-1185">Reference proteome</keyword>
<dbReference type="SUPFAM" id="SSF53756">
    <property type="entry name" value="UDP-Glycosyltransferase/glycogen phosphorylase"/>
    <property type="match status" value="1"/>
</dbReference>
<dbReference type="GO" id="GO:0016758">
    <property type="term" value="F:hexosyltransferase activity"/>
    <property type="evidence" value="ECO:0007669"/>
    <property type="project" value="UniProtKB-ARBA"/>
</dbReference>
<dbReference type="InterPro" id="IPR050426">
    <property type="entry name" value="Glycosyltransferase_28"/>
</dbReference>
<evidence type="ECO:0000313" key="6">
    <source>
        <dbReference type="EMBL" id="TMR34952.1"/>
    </source>
</evidence>
<reference evidence="6 7" key="1">
    <citation type="submission" date="2019-05" db="EMBL/GenBank/DDBJ databases">
        <title>Draft genome sequence of Actinomadura geliboluensis A8036.</title>
        <authorList>
            <person name="Saricaoglu S."/>
            <person name="Isik K."/>
        </authorList>
    </citation>
    <scope>NUCLEOTIDE SEQUENCE [LARGE SCALE GENOMIC DNA]</scope>
    <source>
        <strain evidence="6 7">A8036</strain>
    </source>
</reference>
<evidence type="ECO:0000259" key="4">
    <source>
        <dbReference type="Pfam" id="PF06722"/>
    </source>
</evidence>
<dbReference type="FunFam" id="3.40.50.2000:FF:000072">
    <property type="entry name" value="Glycosyl transferase"/>
    <property type="match status" value="1"/>
</dbReference>
<dbReference type="RefSeq" id="WP_138638777.1">
    <property type="nucleotide sequence ID" value="NZ_JASWDG010000029.1"/>
</dbReference>